<reference evidence="1" key="1">
    <citation type="submission" date="2021-03" db="EMBL/GenBank/DDBJ databases">
        <title>Complete genome of Burkholderia pseudomallei_VBP364.</title>
        <authorList>
            <person name="Balaji V."/>
            <person name="Yamuna B."/>
            <person name="Monisha P."/>
        </authorList>
    </citation>
    <scope>NUCLEOTIDE SEQUENCE</scope>
    <source>
        <strain evidence="1">VBP364</strain>
    </source>
</reference>
<name>A0A8A4DUE6_BURPE</name>
<accession>A0A8A4DUE6</accession>
<dbReference type="AlphaFoldDB" id="A0A8A4DUE6"/>
<protein>
    <submittedName>
        <fullName evidence="1">Uncharacterized protein</fullName>
    </submittedName>
</protein>
<proteinExistence type="predicted"/>
<evidence type="ECO:0000313" key="1">
    <source>
        <dbReference type="EMBL" id="QTB61084.1"/>
    </source>
</evidence>
<sequence>MNDVSGHLTESSLRCLFTGTFKIQAALRTGRRPDGTACAFALHVRPPTTTGPSSFDCLLLSLRLLVAFLYRPPVRRRTAHGAGSRGTRRATLANAHEAGSIRTARRRLECASFVAASID</sequence>
<dbReference type="EMBL" id="CP071754">
    <property type="protein sequence ID" value="QTB61084.1"/>
    <property type="molecule type" value="Genomic_DNA"/>
</dbReference>
<organism evidence="1">
    <name type="scientific">Burkholderia pseudomallei</name>
    <name type="common">Pseudomonas pseudomallei</name>
    <dbReference type="NCBI Taxonomy" id="28450"/>
    <lineage>
        <taxon>Bacteria</taxon>
        <taxon>Pseudomonadati</taxon>
        <taxon>Pseudomonadota</taxon>
        <taxon>Betaproteobacteria</taxon>
        <taxon>Burkholderiales</taxon>
        <taxon>Burkholderiaceae</taxon>
        <taxon>Burkholderia</taxon>
        <taxon>pseudomallei group</taxon>
    </lineage>
</organism>
<gene>
    <name evidence="1" type="ORF">J3D99_24775</name>
</gene>